<dbReference type="InterPro" id="IPR015424">
    <property type="entry name" value="PyrdxlP-dep_Trfase"/>
</dbReference>
<dbReference type="Gene3D" id="3.90.1150.10">
    <property type="entry name" value="Aspartate Aminotransferase, domain 1"/>
    <property type="match status" value="1"/>
</dbReference>
<evidence type="ECO:0000313" key="7">
    <source>
        <dbReference type="EMBL" id="CAA0100911.1"/>
    </source>
</evidence>
<dbReference type="PROSITE" id="PS00600">
    <property type="entry name" value="AA_TRANSFER_CLASS_3"/>
    <property type="match status" value="1"/>
</dbReference>
<accession>A0A5S9PAW6</accession>
<dbReference type="AlphaFoldDB" id="A0A5S9PAW6"/>
<evidence type="ECO:0000256" key="1">
    <source>
        <dbReference type="ARBA" id="ARBA00001933"/>
    </source>
</evidence>
<dbReference type="NCBIfam" id="NF004767">
    <property type="entry name" value="PRK06105.1"/>
    <property type="match status" value="1"/>
</dbReference>
<dbReference type="InterPro" id="IPR015422">
    <property type="entry name" value="PyrdxlP-dep_Trfase_small"/>
</dbReference>
<keyword evidence="3 7" id="KW-0032">Aminotransferase</keyword>
<dbReference type="InterPro" id="IPR005814">
    <property type="entry name" value="Aminotrans_3"/>
</dbReference>
<dbReference type="EC" id="2.6.1.113" evidence="7"/>
<dbReference type="Gene3D" id="3.40.640.10">
    <property type="entry name" value="Type I PLP-dependent aspartate aminotransferase-like (Major domain)"/>
    <property type="match status" value="1"/>
</dbReference>
<dbReference type="GO" id="GO:0009102">
    <property type="term" value="P:biotin biosynthetic process"/>
    <property type="evidence" value="ECO:0007669"/>
    <property type="project" value="TreeGrafter"/>
</dbReference>
<organism evidence="7 8">
    <name type="scientific">Starkeya nomas</name>
    <dbReference type="NCBI Taxonomy" id="2666134"/>
    <lineage>
        <taxon>Bacteria</taxon>
        <taxon>Pseudomonadati</taxon>
        <taxon>Pseudomonadota</taxon>
        <taxon>Alphaproteobacteria</taxon>
        <taxon>Hyphomicrobiales</taxon>
        <taxon>Xanthobacteraceae</taxon>
        <taxon>Starkeya</taxon>
    </lineage>
</organism>
<dbReference type="FunFam" id="3.40.640.10:FF:000014">
    <property type="entry name" value="Adenosylmethionine-8-amino-7-oxononanoate aminotransferase, probable"/>
    <property type="match status" value="1"/>
</dbReference>
<comment type="similarity">
    <text evidence="2 6">Belongs to the class-III pyridoxal-phosphate-dependent aminotransferase family.</text>
</comment>
<dbReference type="GO" id="GO:0009448">
    <property type="term" value="P:gamma-aminobutyric acid metabolic process"/>
    <property type="evidence" value="ECO:0007669"/>
    <property type="project" value="TreeGrafter"/>
</dbReference>
<dbReference type="PIRSF" id="PIRSF000521">
    <property type="entry name" value="Transaminase_4ab_Lys_Orn"/>
    <property type="match status" value="1"/>
</dbReference>
<evidence type="ECO:0000256" key="4">
    <source>
        <dbReference type="ARBA" id="ARBA00022679"/>
    </source>
</evidence>
<name>A0A5S9PAW6_9HYPH</name>
<keyword evidence="5 6" id="KW-0663">Pyridoxal phosphate</keyword>
<evidence type="ECO:0000256" key="2">
    <source>
        <dbReference type="ARBA" id="ARBA00008954"/>
    </source>
</evidence>
<sequence>MPLPNSIEARDIAFHLHPATNAARHREIGPLVIERGEGVHVFDASGRKYIEALAGLWCAGLGFSETRVADAVYQQMKTLPYYHTFAHRSHGPVVDLAEKLVSLAPVPMSKVFFTNSGSEAVDTVIKLVWYRANAMGQPERKKFIARDRAFHGLTIAASCLTGLPANHRGFDLVGPEVLRVTAPDHYRNALPAESEEEFATRLAAELEALILREGPETIAAFIGEPVMGGGGVIVPPEGYWPKMQAVLRKYDILLVADEVICGFGRTGTLFGSTTFGIEPDIMTLSKQLSSAYLPISAVLVNEKVVEPIIEESGRLGILGHGFTASGHPVTAAAALETLRIIEEDGLVENAARSGAHLRAGLEALADHPLVGNVRGVGLVAGVELVLDKQAKSGLPEQPGGLGLLVNTRLQELGVLTRAMGDTIGFSPPLIISLAEVDALLAAFAQALDDVAATLAVRMEPA</sequence>
<dbReference type="PANTHER" id="PTHR42684:SF3">
    <property type="entry name" value="ADENOSYLMETHIONINE-8-AMINO-7-OXONONANOATE AMINOTRANSFERASE"/>
    <property type="match status" value="1"/>
</dbReference>
<dbReference type="Proteomes" id="UP000433050">
    <property type="component" value="Unassembled WGS sequence"/>
</dbReference>
<comment type="cofactor">
    <cofactor evidence="1">
        <name>pyridoxal 5'-phosphate</name>
        <dbReference type="ChEBI" id="CHEBI:597326"/>
    </cofactor>
</comment>
<proteinExistence type="inferred from homology"/>
<dbReference type="InterPro" id="IPR049704">
    <property type="entry name" value="Aminotrans_3_PPA_site"/>
</dbReference>
<keyword evidence="4 7" id="KW-0808">Transferase</keyword>
<protein>
    <submittedName>
        <fullName evidence="7">Putrescine--pyruvate aminotransferase</fullName>
        <ecNumber evidence="7">2.6.1.113</ecNumber>
    </submittedName>
</protein>
<dbReference type="CDD" id="cd00610">
    <property type="entry name" value="OAT_like"/>
    <property type="match status" value="1"/>
</dbReference>
<dbReference type="InterPro" id="IPR015421">
    <property type="entry name" value="PyrdxlP-dep_Trfase_major"/>
</dbReference>
<evidence type="ECO:0000256" key="5">
    <source>
        <dbReference type="ARBA" id="ARBA00022898"/>
    </source>
</evidence>
<dbReference type="SUPFAM" id="SSF53383">
    <property type="entry name" value="PLP-dependent transferases"/>
    <property type="match status" value="1"/>
</dbReference>
<evidence type="ECO:0000256" key="6">
    <source>
        <dbReference type="RuleBase" id="RU003560"/>
    </source>
</evidence>
<keyword evidence="8" id="KW-1185">Reference proteome</keyword>
<dbReference type="GO" id="GO:0004015">
    <property type="term" value="F:adenosylmethionine-8-amino-7-oxononanoate transaminase activity"/>
    <property type="evidence" value="ECO:0007669"/>
    <property type="project" value="TreeGrafter"/>
</dbReference>
<evidence type="ECO:0000313" key="8">
    <source>
        <dbReference type="Proteomes" id="UP000433050"/>
    </source>
</evidence>
<dbReference type="PANTHER" id="PTHR42684">
    <property type="entry name" value="ADENOSYLMETHIONINE-8-AMINO-7-OXONONANOATE AMINOTRANSFERASE"/>
    <property type="match status" value="1"/>
</dbReference>
<dbReference type="EMBL" id="CACSAS010000001">
    <property type="protein sequence ID" value="CAA0100911.1"/>
    <property type="molecule type" value="Genomic_DNA"/>
</dbReference>
<dbReference type="RefSeq" id="WP_159599375.1">
    <property type="nucleotide sequence ID" value="NZ_CACSAS010000001.1"/>
</dbReference>
<gene>
    <name evidence="7" type="primary">spuC_3</name>
    <name evidence="7" type="ORF">STARVERO_02674</name>
</gene>
<evidence type="ECO:0000256" key="3">
    <source>
        <dbReference type="ARBA" id="ARBA00022576"/>
    </source>
</evidence>
<reference evidence="7 8" key="1">
    <citation type="submission" date="2019-12" db="EMBL/GenBank/DDBJ databases">
        <authorList>
            <person name="Reyes-Prieto M."/>
        </authorList>
    </citation>
    <scope>NUCLEOTIDE SEQUENCE [LARGE SCALE GENOMIC DNA]</scope>
    <source>
        <strain evidence="7">HF14-78462</strain>
    </source>
</reference>
<keyword evidence="7" id="KW-0670">Pyruvate</keyword>
<dbReference type="GO" id="GO:0030170">
    <property type="term" value="F:pyridoxal phosphate binding"/>
    <property type="evidence" value="ECO:0007669"/>
    <property type="project" value="InterPro"/>
</dbReference>
<dbReference type="Pfam" id="PF00202">
    <property type="entry name" value="Aminotran_3"/>
    <property type="match status" value="1"/>
</dbReference>